<feature type="region of interest" description="Disordered" evidence="1">
    <location>
        <begin position="22"/>
        <end position="55"/>
    </location>
</feature>
<dbReference type="Pfam" id="PF08811">
    <property type="entry name" value="DUF1800"/>
    <property type="match status" value="1"/>
</dbReference>
<dbReference type="PROSITE" id="PS51257">
    <property type="entry name" value="PROKAR_LIPOPROTEIN"/>
    <property type="match status" value="1"/>
</dbReference>
<organism evidence="3 4">
    <name type="scientific">Haliea salexigens</name>
    <dbReference type="NCBI Taxonomy" id="287487"/>
    <lineage>
        <taxon>Bacteria</taxon>
        <taxon>Pseudomonadati</taxon>
        <taxon>Pseudomonadota</taxon>
        <taxon>Gammaproteobacteria</taxon>
        <taxon>Cellvibrionales</taxon>
        <taxon>Halieaceae</taxon>
        <taxon>Haliea</taxon>
    </lineage>
</organism>
<gene>
    <name evidence="3" type="ORF">DCP75_12595</name>
</gene>
<dbReference type="PANTHER" id="PTHR43737:SF1">
    <property type="entry name" value="DUF1501 DOMAIN-CONTAINING PROTEIN"/>
    <property type="match status" value="1"/>
</dbReference>
<dbReference type="STRING" id="1121937.GCA_000423125_02373"/>
<evidence type="ECO:0000256" key="2">
    <source>
        <dbReference type="SAM" id="SignalP"/>
    </source>
</evidence>
<feature type="signal peptide" evidence="2">
    <location>
        <begin position="1"/>
        <end position="20"/>
    </location>
</feature>
<dbReference type="InterPro" id="IPR014917">
    <property type="entry name" value="DUF1800"/>
</dbReference>
<proteinExistence type="predicted"/>
<dbReference type="AlphaFoldDB" id="A0A3C1KQQ6"/>
<evidence type="ECO:0000313" key="3">
    <source>
        <dbReference type="EMBL" id="HAN28536.1"/>
    </source>
</evidence>
<keyword evidence="2" id="KW-0732">Signal</keyword>
<feature type="chain" id="PRO_5017645097" evidence="2">
    <location>
        <begin position="21"/>
        <end position="576"/>
    </location>
</feature>
<dbReference type="PANTHER" id="PTHR43737">
    <property type="entry name" value="BLL7424 PROTEIN"/>
    <property type="match status" value="1"/>
</dbReference>
<dbReference type="Proteomes" id="UP000259273">
    <property type="component" value="Unassembled WGS sequence"/>
</dbReference>
<sequence length="576" mass="62516">MKAAAIAVIVLCFAAVSGCGGGGGSGADPAPDAPPVTPAPIEPEPEPEPLPGEEPLRGIDAAARLASRATFGMPWEGIRAIDEASESGWLDAQLGANASSHDAVVSELMARAARGELAALDPDPTRLEGLFSRMAWWHTTLTAPDQLRQRVAFALSEIFVVSDNVDLLYQSPYALSNYYDTLLQHAFGNFRDLLLAVTLHPAMGVYLSHLQNAAADPEANTFPDENYAREVMQLFSIGLFELNPDGSEKLDDDGRPIPTYDNDDIREFAKIFTGLSWGGNNTVFRARQPQFREPMRMFEAFHDNGEKRLLRGTTLPAGQTGMQDIEDAVDNLFQHPNVGPFIGRQLIQRLVSSNPSAEYIARVAAAFNGDGGEPRGDMRATIRAVLLDPEARAEPDPAQSRGKLREPLLRLIATLRQLNTTSPDGFYANAGFYVQEQIQQHPLSSPSVFNFFLPAFAPVGEIADGGLVAPEFQITNSSSIVAISNLLQGAILGDFLNDLRDPPFSAATFDLSEYVALADDVPALLDRLDTVFTYGTLGEETRASLTSAAQQLDDLELRTRVVLYLLLISPDYAVEL</sequence>
<dbReference type="EMBL" id="DMND01000173">
    <property type="protein sequence ID" value="HAN28536.1"/>
    <property type="molecule type" value="Genomic_DNA"/>
</dbReference>
<evidence type="ECO:0000256" key="1">
    <source>
        <dbReference type="SAM" id="MobiDB-lite"/>
    </source>
</evidence>
<evidence type="ECO:0000313" key="4">
    <source>
        <dbReference type="Proteomes" id="UP000259273"/>
    </source>
</evidence>
<name>A0A3C1KQQ6_9GAMM</name>
<reference evidence="3 4" key="1">
    <citation type="journal article" date="2018" name="Nat. Biotechnol.">
        <title>A standardized bacterial taxonomy based on genome phylogeny substantially revises the tree of life.</title>
        <authorList>
            <person name="Parks D.H."/>
            <person name="Chuvochina M."/>
            <person name="Waite D.W."/>
            <person name="Rinke C."/>
            <person name="Skarshewski A."/>
            <person name="Chaumeil P.A."/>
            <person name="Hugenholtz P."/>
        </authorList>
    </citation>
    <scope>NUCLEOTIDE SEQUENCE [LARGE SCALE GENOMIC DNA]</scope>
    <source>
        <strain evidence="3">UBA9158</strain>
    </source>
</reference>
<feature type="compositionally biased region" description="Pro residues" evidence="1">
    <location>
        <begin position="31"/>
        <end position="52"/>
    </location>
</feature>
<protein>
    <submittedName>
        <fullName evidence="3">DUF1800 domain-containing protein</fullName>
    </submittedName>
</protein>
<comment type="caution">
    <text evidence="3">The sequence shown here is derived from an EMBL/GenBank/DDBJ whole genome shotgun (WGS) entry which is preliminary data.</text>
</comment>
<accession>A0A3C1KQQ6</accession>